<gene>
    <name evidence="2" type="primary">LOC108563126</name>
</gene>
<proteinExistence type="predicted"/>
<dbReference type="Gene3D" id="3.40.630.30">
    <property type="match status" value="1"/>
</dbReference>
<sequence>MSRLVKNSVRLYSSCLPFQVERAGFYEKDEILDLVRKNLMRDEPLIKSLKVDGRSLEGFCSRLLCDGTVLKVEDHGRIVAVGMCSTRRRGVSSALSEESKRDSEFGKILRLLAKLEVKADVFGKYPELDTYQHGELVAVDTEYRERGLFKLIALKFEQIGIDDGSKLITSVTTGKYSKMGCLRVGWREASTIRYSDYTEDGKVVFEPESPHTEASCMIKVLA</sequence>
<dbReference type="PANTHER" id="PTHR20905:SF1">
    <property type="entry name" value="AT07410P-RELATED"/>
    <property type="match status" value="1"/>
</dbReference>
<protein>
    <submittedName>
        <fullName evidence="2">Dopamine N-acetyltransferase-like</fullName>
    </submittedName>
</protein>
<evidence type="ECO:0000313" key="1">
    <source>
        <dbReference type="Proteomes" id="UP000695000"/>
    </source>
</evidence>
<accession>A0ABM1MRK8</accession>
<dbReference type="PANTHER" id="PTHR20905">
    <property type="entry name" value="N-ACETYLTRANSFERASE-RELATED"/>
    <property type="match status" value="1"/>
</dbReference>
<dbReference type="SUPFAM" id="SSF55729">
    <property type="entry name" value="Acyl-CoA N-acyltransferases (Nat)"/>
    <property type="match status" value="1"/>
</dbReference>
<dbReference type="RefSeq" id="XP_017777208.1">
    <property type="nucleotide sequence ID" value="XM_017921719.1"/>
</dbReference>
<evidence type="ECO:0000313" key="2">
    <source>
        <dbReference type="RefSeq" id="XP_017777208.1"/>
    </source>
</evidence>
<dbReference type="Proteomes" id="UP000695000">
    <property type="component" value="Unplaced"/>
</dbReference>
<dbReference type="InterPro" id="IPR016181">
    <property type="entry name" value="Acyl_CoA_acyltransferase"/>
</dbReference>
<organism evidence="1 2">
    <name type="scientific">Nicrophorus vespilloides</name>
    <name type="common">Boreal carrion beetle</name>
    <dbReference type="NCBI Taxonomy" id="110193"/>
    <lineage>
        <taxon>Eukaryota</taxon>
        <taxon>Metazoa</taxon>
        <taxon>Ecdysozoa</taxon>
        <taxon>Arthropoda</taxon>
        <taxon>Hexapoda</taxon>
        <taxon>Insecta</taxon>
        <taxon>Pterygota</taxon>
        <taxon>Neoptera</taxon>
        <taxon>Endopterygota</taxon>
        <taxon>Coleoptera</taxon>
        <taxon>Polyphaga</taxon>
        <taxon>Staphyliniformia</taxon>
        <taxon>Silphidae</taxon>
        <taxon>Nicrophorinae</taxon>
        <taxon>Nicrophorus</taxon>
    </lineage>
</organism>
<dbReference type="GeneID" id="108563126"/>
<name>A0ABM1MRK8_NICVS</name>
<reference evidence="2" key="1">
    <citation type="submission" date="2025-08" db="UniProtKB">
        <authorList>
            <consortium name="RefSeq"/>
        </authorList>
    </citation>
    <scope>IDENTIFICATION</scope>
    <source>
        <tissue evidence="2">Whole Larva</tissue>
    </source>
</reference>
<keyword evidence="1" id="KW-1185">Reference proteome</keyword>